<gene>
    <name evidence="3" type="ORF">FOL47_010659</name>
</gene>
<evidence type="ECO:0000256" key="1">
    <source>
        <dbReference type="PROSITE-ProRule" id="PRU00325"/>
    </source>
</evidence>
<dbReference type="OrthoDB" id="487081at2759"/>
<keyword evidence="1" id="KW-0479">Metal-binding</keyword>
<dbReference type="GO" id="GO:0008270">
    <property type="term" value="F:zinc ion binding"/>
    <property type="evidence" value="ECO:0007669"/>
    <property type="project" value="UniProtKB-KW"/>
</dbReference>
<accession>A0A7J6L188</accession>
<organism evidence="3 4">
    <name type="scientific">Perkinsus chesapeaki</name>
    <name type="common">Clam parasite</name>
    <name type="synonym">Perkinsus andrewsi</name>
    <dbReference type="NCBI Taxonomy" id="330153"/>
    <lineage>
        <taxon>Eukaryota</taxon>
        <taxon>Sar</taxon>
        <taxon>Alveolata</taxon>
        <taxon>Perkinsozoa</taxon>
        <taxon>Perkinsea</taxon>
        <taxon>Perkinsida</taxon>
        <taxon>Perkinsidae</taxon>
        <taxon>Perkinsus</taxon>
    </lineage>
</organism>
<protein>
    <recommendedName>
        <fullName evidence="2">SWIM-type domain-containing protein</fullName>
    </recommendedName>
</protein>
<keyword evidence="4" id="KW-1185">Reference proteome</keyword>
<dbReference type="EMBL" id="JAAPAO010000845">
    <property type="protein sequence ID" value="KAF4653180.1"/>
    <property type="molecule type" value="Genomic_DNA"/>
</dbReference>
<evidence type="ECO:0000259" key="2">
    <source>
        <dbReference type="PROSITE" id="PS50966"/>
    </source>
</evidence>
<keyword evidence="1" id="KW-0863">Zinc-finger</keyword>
<dbReference type="PROSITE" id="PS50966">
    <property type="entry name" value="ZF_SWIM"/>
    <property type="match status" value="1"/>
</dbReference>
<dbReference type="InterPro" id="IPR007527">
    <property type="entry name" value="Znf_SWIM"/>
</dbReference>
<evidence type="ECO:0000313" key="4">
    <source>
        <dbReference type="Proteomes" id="UP000591131"/>
    </source>
</evidence>
<evidence type="ECO:0000313" key="3">
    <source>
        <dbReference type="EMBL" id="KAF4653180.1"/>
    </source>
</evidence>
<keyword evidence="1" id="KW-0862">Zinc</keyword>
<name>A0A7J6L188_PERCH</name>
<reference evidence="3 4" key="1">
    <citation type="submission" date="2020-04" db="EMBL/GenBank/DDBJ databases">
        <title>Perkinsus chesapeaki whole genome sequence.</title>
        <authorList>
            <person name="Bogema D.R."/>
        </authorList>
    </citation>
    <scope>NUCLEOTIDE SEQUENCE [LARGE SCALE GENOMIC DNA]</scope>
    <source>
        <strain evidence="3">ATCC PRA-425</strain>
    </source>
</reference>
<comment type="caution">
    <text evidence="3">The sequence shown here is derived from an EMBL/GenBank/DDBJ whole genome shotgun (WGS) entry which is preliminary data.</text>
</comment>
<dbReference type="Proteomes" id="UP000591131">
    <property type="component" value="Unassembled WGS sequence"/>
</dbReference>
<sequence length="208" mass="22855">MMVQNIYLVDRDESMACPCYDARKPPCKHTIGLTLLEGNALDAYGLPGVCIEDLLTSGPKARGRPKISKKKALEIDETYMRRGERHFHGGEVAHQAATARMPEKARIISLIRSSDHRTPITDQVDRYRKSLCLSLCVLSDARTMEPNEAAMEEAMPGLPEPAMEEAMSDLPEPAMEKAMPDLPEPAMEKAMPDLPGATMEGAMTDGSI</sequence>
<dbReference type="AlphaFoldDB" id="A0A7J6L188"/>
<proteinExistence type="predicted"/>
<feature type="domain" description="SWIM-type" evidence="2">
    <location>
        <begin position="7"/>
        <end position="38"/>
    </location>
</feature>